<dbReference type="GO" id="GO:0004089">
    <property type="term" value="F:carbonate dehydratase activity"/>
    <property type="evidence" value="ECO:0007669"/>
    <property type="project" value="UniProtKB-UniRule"/>
</dbReference>
<evidence type="ECO:0000313" key="11">
    <source>
        <dbReference type="EMBL" id="RWR79357.1"/>
    </source>
</evidence>
<evidence type="ECO:0000259" key="10">
    <source>
        <dbReference type="PROSITE" id="PS51144"/>
    </source>
</evidence>
<reference evidence="11 12" key="1">
    <citation type="journal article" date="2019" name="Nat. Plants">
        <title>Stout camphor tree genome fills gaps in understanding of flowering plant genome evolution.</title>
        <authorList>
            <person name="Chaw S.M."/>
            <person name="Liu Y.C."/>
            <person name="Wu Y.W."/>
            <person name="Wang H.Y."/>
            <person name="Lin C.I."/>
            <person name="Wu C.S."/>
            <person name="Ke H.M."/>
            <person name="Chang L.Y."/>
            <person name="Hsu C.Y."/>
            <person name="Yang H.T."/>
            <person name="Sudianto E."/>
            <person name="Hsu M.H."/>
            <person name="Wu K.P."/>
            <person name="Wang L.N."/>
            <person name="Leebens-Mack J.H."/>
            <person name="Tsai I.J."/>
        </authorList>
    </citation>
    <scope>NUCLEOTIDE SEQUENCE [LARGE SCALE GENOMIC DNA]</scope>
    <source>
        <strain evidence="12">cv. Chaw 1501</strain>
        <tissue evidence="11">Young leaves</tissue>
    </source>
</reference>
<evidence type="ECO:0000256" key="9">
    <source>
        <dbReference type="RuleBase" id="RU367011"/>
    </source>
</evidence>
<evidence type="ECO:0000313" key="12">
    <source>
        <dbReference type="Proteomes" id="UP000283530"/>
    </source>
</evidence>
<dbReference type="Pfam" id="PF00194">
    <property type="entry name" value="Carb_anhydrase"/>
    <property type="match status" value="1"/>
</dbReference>
<protein>
    <recommendedName>
        <fullName evidence="2 9">Carbonic anhydrase</fullName>
        <ecNumber evidence="2 9">4.2.1.1</ecNumber>
    </recommendedName>
</protein>
<comment type="similarity">
    <text evidence="9">Belongs to the alpha-carbonic anhydrase family.</text>
</comment>
<evidence type="ECO:0000256" key="4">
    <source>
        <dbReference type="ARBA" id="ARBA00022729"/>
    </source>
</evidence>
<keyword evidence="4 9" id="KW-0732">Signal</keyword>
<evidence type="ECO:0000256" key="7">
    <source>
        <dbReference type="ARBA" id="ARBA00023239"/>
    </source>
</evidence>
<dbReference type="STRING" id="337451.A0A3S3MTQ2"/>
<dbReference type="CDD" id="cd03124">
    <property type="entry name" value="alpha_CA_prokaryotic_like"/>
    <property type="match status" value="1"/>
</dbReference>
<dbReference type="SMART" id="SM01057">
    <property type="entry name" value="Carb_anhydrase"/>
    <property type="match status" value="1"/>
</dbReference>
<keyword evidence="3 9" id="KW-0479">Metal-binding</keyword>
<dbReference type="GO" id="GO:0006730">
    <property type="term" value="P:one-carbon metabolic process"/>
    <property type="evidence" value="ECO:0007669"/>
    <property type="project" value="TreeGrafter"/>
</dbReference>
<feature type="domain" description="Alpha-carbonic anhydrase" evidence="10">
    <location>
        <begin position="33"/>
        <end position="267"/>
    </location>
</feature>
<dbReference type="InterPro" id="IPR036398">
    <property type="entry name" value="CA_dom_sf"/>
</dbReference>
<evidence type="ECO:0000256" key="1">
    <source>
        <dbReference type="ARBA" id="ARBA00001947"/>
    </source>
</evidence>
<keyword evidence="5 9" id="KW-0862">Zinc</keyword>
<evidence type="ECO:0000256" key="6">
    <source>
        <dbReference type="ARBA" id="ARBA00023180"/>
    </source>
</evidence>
<comment type="function">
    <text evidence="9">Reversible hydration of carbon dioxide.</text>
</comment>
<dbReference type="PANTHER" id="PTHR18952:SF208">
    <property type="entry name" value="CARBONIC ANHYDRASE XA-RELATED"/>
    <property type="match status" value="1"/>
</dbReference>
<comment type="caution">
    <text evidence="11">The sequence shown here is derived from an EMBL/GenBank/DDBJ whole genome shotgun (WGS) entry which is preliminary data.</text>
</comment>
<evidence type="ECO:0000256" key="8">
    <source>
        <dbReference type="ARBA" id="ARBA00048348"/>
    </source>
</evidence>
<evidence type="ECO:0000256" key="3">
    <source>
        <dbReference type="ARBA" id="ARBA00022723"/>
    </source>
</evidence>
<gene>
    <name evidence="11" type="ORF">CKAN_00792900</name>
</gene>
<sequence>MFRFKHPILFAAFIAIFLFHCIQVTSEPDGDQHEFNYNRGSGKGPNRWSKIHEEWSVCGKGNMQSPIDLLDEKVEVFKHLGRLKKSYKPSNATLVNRGHDIMVKWEDGAGAIYVNGTKYILKQGHWHTPSEHTINGRSFALEAHLVHETNDKRRAVLAILYKIGQKDNFISQVADYLRDIANSKDEEKEVGVIDPRDVKLGSRKYYRYMGSLTAPPCTEGVIWTIVKKVRTVSREQLKLLWDAVHDGYEKNARPTQPSNDRIVALYRP</sequence>
<dbReference type="FunFam" id="3.10.200.10:FF:000007">
    <property type="entry name" value="Alpha carbonic anhydrase 3"/>
    <property type="match status" value="1"/>
</dbReference>
<dbReference type="SUPFAM" id="SSF51069">
    <property type="entry name" value="Carbonic anhydrase"/>
    <property type="match status" value="1"/>
</dbReference>
<keyword evidence="12" id="KW-1185">Reference proteome</keyword>
<evidence type="ECO:0000256" key="2">
    <source>
        <dbReference type="ARBA" id="ARBA00012925"/>
    </source>
</evidence>
<dbReference type="InterPro" id="IPR018338">
    <property type="entry name" value="Carbonic_anhydrase_a-class_CS"/>
</dbReference>
<dbReference type="PANTHER" id="PTHR18952">
    <property type="entry name" value="CARBONIC ANHYDRASE"/>
    <property type="match status" value="1"/>
</dbReference>
<dbReference type="Proteomes" id="UP000283530">
    <property type="component" value="Unassembled WGS sequence"/>
</dbReference>
<dbReference type="PROSITE" id="PS00162">
    <property type="entry name" value="ALPHA_CA_1"/>
    <property type="match status" value="1"/>
</dbReference>
<organism evidence="11 12">
    <name type="scientific">Cinnamomum micranthum f. kanehirae</name>
    <dbReference type="NCBI Taxonomy" id="337451"/>
    <lineage>
        <taxon>Eukaryota</taxon>
        <taxon>Viridiplantae</taxon>
        <taxon>Streptophyta</taxon>
        <taxon>Embryophyta</taxon>
        <taxon>Tracheophyta</taxon>
        <taxon>Spermatophyta</taxon>
        <taxon>Magnoliopsida</taxon>
        <taxon>Magnoliidae</taxon>
        <taxon>Laurales</taxon>
        <taxon>Lauraceae</taxon>
        <taxon>Cinnamomum</taxon>
    </lineage>
</organism>
<proteinExistence type="inferred from homology"/>
<dbReference type="InterPro" id="IPR041891">
    <property type="entry name" value="Alpha_CA_prokaryot-like"/>
</dbReference>
<keyword evidence="7 9" id="KW-0456">Lyase</keyword>
<dbReference type="InterPro" id="IPR001148">
    <property type="entry name" value="CA_dom"/>
</dbReference>
<evidence type="ECO:0000256" key="5">
    <source>
        <dbReference type="ARBA" id="ARBA00022833"/>
    </source>
</evidence>
<name>A0A3S3MTQ2_9MAGN</name>
<dbReference type="AlphaFoldDB" id="A0A3S3MTQ2"/>
<comment type="catalytic activity">
    <reaction evidence="8 9">
        <text>hydrogencarbonate + H(+) = CO2 + H2O</text>
        <dbReference type="Rhea" id="RHEA:10748"/>
        <dbReference type="ChEBI" id="CHEBI:15377"/>
        <dbReference type="ChEBI" id="CHEBI:15378"/>
        <dbReference type="ChEBI" id="CHEBI:16526"/>
        <dbReference type="ChEBI" id="CHEBI:17544"/>
        <dbReference type="EC" id="4.2.1.1"/>
    </reaction>
</comment>
<dbReference type="InterPro" id="IPR023561">
    <property type="entry name" value="Carbonic_anhydrase_a-class"/>
</dbReference>
<feature type="signal peptide" evidence="9">
    <location>
        <begin position="1"/>
        <end position="26"/>
    </location>
</feature>
<dbReference type="EMBL" id="QPKB01000003">
    <property type="protein sequence ID" value="RWR79357.1"/>
    <property type="molecule type" value="Genomic_DNA"/>
</dbReference>
<accession>A0A3S3MTQ2</accession>
<feature type="chain" id="PRO_5025076081" description="Carbonic anhydrase" evidence="9">
    <location>
        <begin position="27"/>
        <end position="268"/>
    </location>
</feature>
<dbReference type="OrthoDB" id="429145at2759"/>
<comment type="cofactor">
    <cofactor evidence="1 9">
        <name>Zn(2+)</name>
        <dbReference type="ChEBI" id="CHEBI:29105"/>
    </cofactor>
</comment>
<dbReference type="EC" id="4.2.1.1" evidence="2 9"/>
<dbReference type="Gene3D" id="3.10.200.10">
    <property type="entry name" value="Alpha carbonic anhydrase"/>
    <property type="match status" value="1"/>
</dbReference>
<keyword evidence="6" id="KW-0325">Glycoprotein</keyword>
<dbReference type="PROSITE" id="PS51144">
    <property type="entry name" value="ALPHA_CA_2"/>
    <property type="match status" value="1"/>
</dbReference>
<dbReference type="GO" id="GO:0008270">
    <property type="term" value="F:zinc ion binding"/>
    <property type="evidence" value="ECO:0007669"/>
    <property type="project" value="UniProtKB-UniRule"/>
</dbReference>